<evidence type="ECO:0000259" key="5">
    <source>
        <dbReference type="PROSITE" id="PS50931"/>
    </source>
</evidence>
<evidence type="ECO:0000256" key="1">
    <source>
        <dbReference type="ARBA" id="ARBA00009437"/>
    </source>
</evidence>
<dbReference type="PROSITE" id="PS50931">
    <property type="entry name" value="HTH_LYSR"/>
    <property type="match status" value="1"/>
</dbReference>
<proteinExistence type="inferred from homology"/>
<evidence type="ECO:0000313" key="7">
    <source>
        <dbReference type="Proteomes" id="UP000324324"/>
    </source>
</evidence>
<dbReference type="InterPro" id="IPR036388">
    <property type="entry name" value="WH-like_DNA-bd_sf"/>
</dbReference>
<dbReference type="PANTHER" id="PTHR30126:SF91">
    <property type="entry name" value="LYSR FAMILY TRANSCRIPTIONAL REGULATOR"/>
    <property type="match status" value="1"/>
</dbReference>
<feature type="domain" description="HTH lysR-type" evidence="5">
    <location>
        <begin position="1"/>
        <end position="60"/>
    </location>
</feature>
<accession>A0A5M8AQU0</accession>
<dbReference type="SUPFAM" id="SSF53850">
    <property type="entry name" value="Periplasmic binding protein-like II"/>
    <property type="match status" value="1"/>
</dbReference>
<keyword evidence="2" id="KW-0805">Transcription regulation</keyword>
<dbReference type="PRINTS" id="PR00039">
    <property type="entry name" value="HTHLYSR"/>
</dbReference>
<dbReference type="Pfam" id="PF00126">
    <property type="entry name" value="HTH_1"/>
    <property type="match status" value="1"/>
</dbReference>
<dbReference type="InterPro" id="IPR005119">
    <property type="entry name" value="LysR_subst-bd"/>
</dbReference>
<dbReference type="RefSeq" id="WP_149318814.1">
    <property type="nucleotide sequence ID" value="NZ_VWRN01000030.1"/>
</dbReference>
<evidence type="ECO:0000256" key="2">
    <source>
        <dbReference type="ARBA" id="ARBA00023015"/>
    </source>
</evidence>
<dbReference type="GO" id="GO:0003700">
    <property type="term" value="F:DNA-binding transcription factor activity"/>
    <property type="evidence" value="ECO:0007669"/>
    <property type="project" value="InterPro"/>
</dbReference>
<keyword evidence="4" id="KW-0804">Transcription</keyword>
<organism evidence="6 7">
    <name type="scientific">Cupriavidus cauae</name>
    <dbReference type="NCBI Taxonomy" id="2608999"/>
    <lineage>
        <taxon>Bacteria</taxon>
        <taxon>Pseudomonadati</taxon>
        <taxon>Pseudomonadota</taxon>
        <taxon>Betaproteobacteria</taxon>
        <taxon>Burkholderiales</taxon>
        <taxon>Burkholderiaceae</taxon>
        <taxon>Cupriavidus</taxon>
    </lineage>
</organism>
<dbReference type="InterPro" id="IPR036390">
    <property type="entry name" value="WH_DNA-bd_sf"/>
</dbReference>
<gene>
    <name evidence="6" type="ORF">F1599_10325</name>
</gene>
<dbReference type="Pfam" id="PF03466">
    <property type="entry name" value="LysR_substrate"/>
    <property type="match status" value="1"/>
</dbReference>
<comment type="caution">
    <text evidence="6">The sequence shown here is derived from an EMBL/GenBank/DDBJ whole genome shotgun (WGS) entry which is preliminary data.</text>
</comment>
<evidence type="ECO:0000256" key="3">
    <source>
        <dbReference type="ARBA" id="ARBA00023125"/>
    </source>
</evidence>
<dbReference type="CDD" id="cd05466">
    <property type="entry name" value="PBP2_LTTR_substrate"/>
    <property type="match status" value="1"/>
</dbReference>
<dbReference type="GO" id="GO:0000976">
    <property type="term" value="F:transcription cis-regulatory region binding"/>
    <property type="evidence" value="ECO:0007669"/>
    <property type="project" value="TreeGrafter"/>
</dbReference>
<dbReference type="SUPFAM" id="SSF46785">
    <property type="entry name" value="Winged helix' DNA-binding domain"/>
    <property type="match status" value="1"/>
</dbReference>
<dbReference type="EMBL" id="VWRN01000030">
    <property type="protein sequence ID" value="KAA6125189.1"/>
    <property type="molecule type" value="Genomic_DNA"/>
</dbReference>
<keyword evidence="7" id="KW-1185">Reference proteome</keyword>
<sequence length="304" mass="33881">MRYSLDQLEMFTLVASTGSFSAAARQLRKTQSAVSTAIANLEADLGLVLFERGGKASTLTPAGEKLRNEAELVLERCLQLEAHANELGERVEPALTLAIEVPYSTLMPPLRDFAERFPHVDLQIRHPLHGDVAELLARGEADLGIAFSQPAYPRDLGFAQMGKLILSHVAHRDHPLSKLKRVDFADLRAHRRLVFSGHNHKLPSSEYLDATRCWQAESYAALLELARTGLGWTTLPRQLILSELASGELVELPLTAYPYTDWLVGVDLIWAKAHVLGKAGLWLKRRLGEHKVFEVDREGKRTTL</sequence>
<dbReference type="InterPro" id="IPR000847">
    <property type="entry name" value="LysR_HTH_N"/>
</dbReference>
<dbReference type="PANTHER" id="PTHR30126">
    <property type="entry name" value="HTH-TYPE TRANSCRIPTIONAL REGULATOR"/>
    <property type="match status" value="1"/>
</dbReference>
<dbReference type="FunFam" id="1.10.10.10:FF:000001">
    <property type="entry name" value="LysR family transcriptional regulator"/>
    <property type="match status" value="1"/>
</dbReference>
<evidence type="ECO:0000313" key="6">
    <source>
        <dbReference type="EMBL" id="KAA6125189.1"/>
    </source>
</evidence>
<protein>
    <submittedName>
        <fullName evidence="6">LysR family transcriptional regulator</fullName>
    </submittedName>
</protein>
<comment type="similarity">
    <text evidence="1">Belongs to the LysR transcriptional regulatory family.</text>
</comment>
<name>A0A5M8AQU0_9BURK</name>
<dbReference type="Gene3D" id="1.10.10.10">
    <property type="entry name" value="Winged helix-like DNA-binding domain superfamily/Winged helix DNA-binding domain"/>
    <property type="match status" value="1"/>
</dbReference>
<dbReference type="Proteomes" id="UP000324324">
    <property type="component" value="Unassembled WGS sequence"/>
</dbReference>
<evidence type="ECO:0000256" key="4">
    <source>
        <dbReference type="ARBA" id="ARBA00023163"/>
    </source>
</evidence>
<dbReference type="AlphaFoldDB" id="A0A5M8AQU0"/>
<keyword evidence="3" id="KW-0238">DNA-binding</keyword>
<reference evidence="6 7" key="1">
    <citation type="submission" date="2019-09" db="EMBL/GenBank/DDBJ databases">
        <title>Isolation of a novel species in the genus Cupriavidus from patients with sepsis using whole genome sequencing.</title>
        <authorList>
            <person name="Kweon O.J."/>
            <person name="Lee M.-K."/>
        </authorList>
    </citation>
    <scope>NUCLEOTIDE SEQUENCE [LARGE SCALE GENOMIC DNA]</scope>
    <source>
        <strain evidence="6 7">MKL-01</strain>
    </source>
</reference>
<dbReference type="Gene3D" id="3.40.190.290">
    <property type="match status" value="1"/>
</dbReference>